<sequence length="826" mass="86602">MSFWYDDPSPAPLVPPEQRRRPPADTGLLEAASEAYTANRDLAIYVDNTVGRANALEEAYDRRIDAVFQATGVRLDNPLRLPTPPAQWIAQARELGLAADAGPAAARDALIGHAEQGFAARLREISDGLPESEGSKRAAIAADRPLLEDAYTIGRDAARRASTAAEGRPVTGFVAGLAGGMAGALRDPLNVGIAAATGPIGFARTGGWLVLRNMLGDAVVNAAGEAALQPAIMAWRRELGLDAGLAEAAANVGSAALFAGAIRAGIEAPGVARSVFGRASAPARPLPSPTAAMDDVPAITPAETANVAVRPADAAPSTILSALDGDEDALIRAARDAGDALDPAAIAAADALEADRLVRGLAPEGVADADHARNFAQAVRFAEDPGNELPPLPFEPVRREEAPPLPDAAPGQRFDYLKKPVTFEPVDAARLSTDAGTFQYKGGGDASGVTERLRSVTRWDNLASGKVVVFERAGGDRVIADGHQRLGLAQRLLEEGREDRIELNAFVFREADGWNPADVRAIAAKKNLQEGSGDVVDTARVLRERPTILDGSVPTGSEHMRQARGLARLSDDAFGMVVNGSIAPNHAAVVGELMADKALHPAAIEILSAADDLTTSRARYMVADMARAPARLEVQETLLGVFERSIPLVAERARVLDKALGALRKEKSAFRTVLASRQALEGAGNVIQEAGSREAIDAAGEAIAAIEKLALRHGPVSSALDRAAQALAGGQRISAATDAFVREVTDMVDERGLVALATDAPAPARVVMDDPTGSEATVQADTLYGDLFDQERKPIAAEQRELDDVTHSEDMFLGLKQCAMGGENNG</sequence>
<reference evidence="2 3" key="1">
    <citation type="submission" date="2019-12" db="EMBL/GenBank/DDBJ databases">
        <authorList>
            <person name="Reyes-Prieto M."/>
        </authorList>
    </citation>
    <scope>NUCLEOTIDE SEQUENCE [LARGE SCALE GENOMIC DNA]</scope>
    <source>
        <strain evidence="2">HF14-78462</strain>
    </source>
</reference>
<gene>
    <name evidence="2" type="ORF">STARVERO_01997</name>
</gene>
<name>A0A5S9NZF5_9HYPH</name>
<accession>A0A5S9NZF5</accession>
<evidence type="ECO:0000313" key="2">
    <source>
        <dbReference type="EMBL" id="CAA0096274.1"/>
    </source>
</evidence>
<evidence type="ECO:0000313" key="3">
    <source>
        <dbReference type="Proteomes" id="UP000433050"/>
    </source>
</evidence>
<evidence type="ECO:0000256" key="1">
    <source>
        <dbReference type="SAM" id="MobiDB-lite"/>
    </source>
</evidence>
<feature type="region of interest" description="Disordered" evidence="1">
    <location>
        <begin position="383"/>
        <end position="411"/>
    </location>
</feature>
<dbReference type="AlphaFoldDB" id="A0A5S9NZF5"/>
<protein>
    <submittedName>
        <fullName evidence="2">Uncharacterized protein</fullName>
    </submittedName>
</protein>
<organism evidence="2 3">
    <name type="scientific">Starkeya nomas</name>
    <dbReference type="NCBI Taxonomy" id="2666134"/>
    <lineage>
        <taxon>Bacteria</taxon>
        <taxon>Pseudomonadati</taxon>
        <taxon>Pseudomonadota</taxon>
        <taxon>Alphaproteobacteria</taxon>
        <taxon>Hyphomicrobiales</taxon>
        <taxon>Xanthobacteraceae</taxon>
        <taxon>Starkeya</taxon>
    </lineage>
</organism>
<proteinExistence type="predicted"/>
<dbReference type="RefSeq" id="WP_159598738.1">
    <property type="nucleotide sequence ID" value="NZ_CACSAS010000001.1"/>
</dbReference>
<keyword evidence="3" id="KW-1185">Reference proteome</keyword>
<dbReference type="Proteomes" id="UP000433050">
    <property type="component" value="Unassembled WGS sequence"/>
</dbReference>
<dbReference type="EMBL" id="CACSAS010000001">
    <property type="protein sequence ID" value="CAA0096274.1"/>
    <property type="molecule type" value="Genomic_DNA"/>
</dbReference>
<feature type="region of interest" description="Disordered" evidence="1">
    <location>
        <begin position="1"/>
        <end position="24"/>
    </location>
</feature>